<accession>A0ABT6YDL1</accession>
<keyword evidence="5 9" id="KW-0798">TonB box</keyword>
<dbReference type="NCBIfam" id="TIGR04057">
    <property type="entry name" value="SusC_RagA_signa"/>
    <property type="match status" value="1"/>
</dbReference>
<evidence type="ECO:0000313" key="12">
    <source>
        <dbReference type="EMBL" id="MDI9861677.1"/>
    </source>
</evidence>
<comment type="caution">
    <text evidence="12">The sequence shown here is derived from an EMBL/GenBank/DDBJ whole genome shotgun (WGS) entry which is preliminary data.</text>
</comment>
<dbReference type="PROSITE" id="PS52016">
    <property type="entry name" value="TONB_DEPENDENT_REC_3"/>
    <property type="match status" value="1"/>
</dbReference>
<evidence type="ECO:0000313" key="13">
    <source>
        <dbReference type="Proteomes" id="UP001236507"/>
    </source>
</evidence>
<evidence type="ECO:0000256" key="7">
    <source>
        <dbReference type="ARBA" id="ARBA00023237"/>
    </source>
</evidence>
<reference evidence="12 13" key="1">
    <citation type="submission" date="2023-05" db="EMBL/GenBank/DDBJ databases">
        <title>Novel species of genus Flectobacillus isolated from stream in China.</title>
        <authorList>
            <person name="Lu H."/>
        </authorList>
    </citation>
    <scope>NUCLEOTIDE SEQUENCE [LARGE SCALE GENOMIC DNA]</scope>
    <source>
        <strain evidence="12 13">KCTC 42575</strain>
    </source>
</reference>
<protein>
    <submittedName>
        <fullName evidence="12">TonB-dependent receptor</fullName>
    </submittedName>
</protein>
<dbReference type="InterPro" id="IPR037066">
    <property type="entry name" value="Plug_dom_sf"/>
</dbReference>
<evidence type="ECO:0000259" key="10">
    <source>
        <dbReference type="Pfam" id="PF00593"/>
    </source>
</evidence>
<dbReference type="Gene3D" id="2.60.40.1120">
    <property type="entry name" value="Carboxypeptidase-like, regulatory domain"/>
    <property type="match status" value="1"/>
</dbReference>
<comment type="subcellular location">
    <subcellularLocation>
        <location evidence="1 8">Cell outer membrane</location>
        <topology evidence="1 8">Multi-pass membrane protein</topology>
    </subcellularLocation>
</comment>
<keyword evidence="6 8" id="KW-0472">Membrane</keyword>
<dbReference type="InterPro" id="IPR008969">
    <property type="entry name" value="CarboxyPept-like_regulatory"/>
</dbReference>
<evidence type="ECO:0000256" key="8">
    <source>
        <dbReference type="PROSITE-ProRule" id="PRU01360"/>
    </source>
</evidence>
<feature type="domain" description="TonB-dependent receptor-like beta-barrel" evidence="10">
    <location>
        <begin position="430"/>
        <end position="803"/>
    </location>
</feature>
<evidence type="ECO:0000256" key="6">
    <source>
        <dbReference type="ARBA" id="ARBA00023136"/>
    </source>
</evidence>
<proteinExistence type="inferred from homology"/>
<evidence type="ECO:0000256" key="4">
    <source>
        <dbReference type="ARBA" id="ARBA00022692"/>
    </source>
</evidence>
<keyword evidence="2 8" id="KW-0813">Transport</keyword>
<evidence type="ECO:0000256" key="5">
    <source>
        <dbReference type="ARBA" id="ARBA00023077"/>
    </source>
</evidence>
<dbReference type="Pfam" id="PF07715">
    <property type="entry name" value="Plug"/>
    <property type="match status" value="1"/>
</dbReference>
<name>A0ABT6YDL1_9BACT</name>
<dbReference type="NCBIfam" id="TIGR04056">
    <property type="entry name" value="OMP_RagA_SusC"/>
    <property type="match status" value="1"/>
</dbReference>
<dbReference type="Gene3D" id="2.170.130.10">
    <property type="entry name" value="TonB-dependent receptor, plug domain"/>
    <property type="match status" value="1"/>
</dbReference>
<organism evidence="12 13">
    <name type="scientific">Flectobacillus roseus</name>
    <dbReference type="NCBI Taxonomy" id="502259"/>
    <lineage>
        <taxon>Bacteria</taxon>
        <taxon>Pseudomonadati</taxon>
        <taxon>Bacteroidota</taxon>
        <taxon>Cytophagia</taxon>
        <taxon>Cytophagales</taxon>
        <taxon>Flectobacillaceae</taxon>
        <taxon>Flectobacillus</taxon>
    </lineage>
</organism>
<feature type="domain" description="TonB-dependent receptor plug" evidence="11">
    <location>
        <begin position="118"/>
        <end position="222"/>
    </location>
</feature>
<dbReference type="InterPro" id="IPR012910">
    <property type="entry name" value="Plug_dom"/>
</dbReference>
<dbReference type="SUPFAM" id="SSF49464">
    <property type="entry name" value="Carboxypeptidase regulatory domain-like"/>
    <property type="match status" value="1"/>
</dbReference>
<keyword evidence="7 8" id="KW-0998">Cell outer membrane</keyword>
<dbReference type="InterPro" id="IPR000531">
    <property type="entry name" value="Beta-barrel_TonB"/>
</dbReference>
<comment type="similarity">
    <text evidence="8 9">Belongs to the TonB-dependent receptor family.</text>
</comment>
<evidence type="ECO:0000259" key="11">
    <source>
        <dbReference type="Pfam" id="PF07715"/>
    </source>
</evidence>
<dbReference type="SUPFAM" id="SSF56935">
    <property type="entry name" value="Porins"/>
    <property type="match status" value="1"/>
</dbReference>
<sequence length="1090" mass="119516">MKNIYQRVGLLMICILWTFVSWGQSKKVSGKITALENGEALPGVSILLKGKTQGASTNEKGEFSLAASEGDILVISYVGYIKEEIKIGTATNLSIQLRSDVTSLGEVVVVGYGTQSRRNITSSIGKLEKDILANAPRANLGTALQGSLAGLQVINRSGTPGAAPTILLRGGASINSPGAPLVVVDGVIRALNDIAPDDIESMELLKDAASTAIYGARANNGVILITTKQGKAGVARVNYKFTLGYNQNRQGYKYMNARDYIYYNRLGNLNSGRTLAQVNATRGYGLLTDAANLGLFDIRANTPANAGLLAQGWQSMDDPYGSSILYKDHGGEIENLIFRNTYTQDHYLSVEGGNDKGKYFASFDYYNEQGVIVGSDYKRYTGNLNGSYKVKPNLEISTGATFSTSSQIGTLGSEANTLYRSLAIWPTMNPWLDSLKTQPNPGNGVTDGNPLYWLQKTKRENEINRITVNASAKYDITKDLYLKVSGNAYLFESLNNSFSLATQNYTNLYTNPVSYSNTTRNASSLFSRSFQQQYNAILNYQKNLGDKHHLTAMIGTEYFKQKTFEMQVLGQNAPTDDIETANASTTFAAGSNYSYKDEYRIFSQFGRLNYDFDERYLLNFVVRRDGISSLASDNRFGIFPGMSAGWNLHKEEFFKGSTLSDYVSSVKPRFSYGVNGNVAGIGNYEVQGVYGSQGNYNTNLGFLSTSIINTGLRWEKSTTLDVGVDVGLLKNRISLMVDYYDRRTSDLLTNLTLPSYTGYSSVRTNLGTFQNTGLELTLNATILQKPNGLVWNVGGNVSFVANKILQLPFNGNENNRQGGLQVYDPAQGKVVWVGGLQEGQPLGAIYGYKQVSIFKNDEEVARIAGNRVDNVAGIGGPSTTMTNKIAPGDVNWLDVDNNNIIDSRDQVYLGNVNPNVIGGFTSTLSYKRFSLFTRFDFALGHTIYNDLVARTLGNYQGTFNYLELQKNAWSPTNTDTDIPKVYYADQVGAPAGKKNYTRANNAGAVLNGNNSRFYEKGDYLACREITLSYDLSKSTIVNKLFSQARIYANFNNLFYISKFSGPSPEPASGGIYSGTYPTPRTVVMGVQVSF</sequence>
<dbReference type="InterPro" id="IPR036942">
    <property type="entry name" value="Beta-barrel_TonB_sf"/>
</dbReference>
<keyword evidence="4 8" id="KW-0812">Transmembrane</keyword>
<dbReference type="EMBL" id="JASHIF010000021">
    <property type="protein sequence ID" value="MDI9861677.1"/>
    <property type="molecule type" value="Genomic_DNA"/>
</dbReference>
<keyword evidence="12" id="KW-0675">Receptor</keyword>
<keyword evidence="13" id="KW-1185">Reference proteome</keyword>
<evidence type="ECO:0000256" key="2">
    <source>
        <dbReference type="ARBA" id="ARBA00022448"/>
    </source>
</evidence>
<dbReference type="Gene3D" id="2.40.170.20">
    <property type="entry name" value="TonB-dependent receptor, beta-barrel domain"/>
    <property type="match status" value="1"/>
</dbReference>
<gene>
    <name evidence="12" type="ORF">QM524_20825</name>
</gene>
<dbReference type="InterPro" id="IPR023997">
    <property type="entry name" value="TonB-dep_OMP_SusC/RagA_CS"/>
</dbReference>
<dbReference type="Pfam" id="PF13715">
    <property type="entry name" value="CarbopepD_reg_2"/>
    <property type="match status" value="1"/>
</dbReference>
<dbReference type="InterPro" id="IPR023996">
    <property type="entry name" value="TonB-dep_OMP_SusC/RagA"/>
</dbReference>
<dbReference type="Proteomes" id="UP001236507">
    <property type="component" value="Unassembled WGS sequence"/>
</dbReference>
<evidence type="ECO:0000256" key="1">
    <source>
        <dbReference type="ARBA" id="ARBA00004571"/>
    </source>
</evidence>
<evidence type="ECO:0000256" key="9">
    <source>
        <dbReference type="RuleBase" id="RU003357"/>
    </source>
</evidence>
<keyword evidence="3 8" id="KW-1134">Transmembrane beta strand</keyword>
<dbReference type="Pfam" id="PF00593">
    <property type="entry name" value="TonB_dep_Rec_b-barrel"/>
    <property type="match status" value="1"/>
</dbReference>
<dbReference type="RefSeq" id="WP_283346042.1">
    <property type="nucleotide sequence ID" value="NZ_JASHIF010000021.1"/>
</dbReference>
<evidence type="ECO:0000256" key="3">
    <source>
        <dbReference type="ARBA" id="ARBA00022452"/>
    </source>
</evidence>
<dbReference type="InterPro" id="IPR039426">
    <property type="entry name" value="TonB-dep_rcpt-like"/>
</dbReference>